<comment type="similarity">
    <text evidence="4">In the N-terminal section; belongs to the PINc/VapC protein family.</text>
</comment>
<dbReference type="EMBL" id="SACQ01000001">
    <property type="protein sequence ID" value="RVU32267.1"/>
    <property type="molecule type" value="Genomic_DNA"/>
</dbReference>
<organism evidence="7 8">
    <name type="scientific">Neptunomonas marina</name>
    <dbReference type="NCBI Taxonomy" id="1815562"/>
    <lineage>
        <taxon>Bacteria</taxon>
        <taxon>Pseudomonadati</taxon>
        <taxon>Pseudomonadota</taxon>
        <taxon>Gammaproteobacteria</taxon>
        <taxon>Oceanospirillales</taxon>
        <taxon>Oceanospirillaceae</taxon>
        <taxon>Neptunomonas</taxon>
    </lineage>
</organism>
<dbReference type="CDD" id="cd09883">
    <property type="entry name" value="PIN_VapC_PhoHL-ATPase"/>
    <property type="match status" value="1"/>
</dbReference>
<dbReference type="GO" id="GO:0005829">
    <property type="term" value="C:cytosol"/>
    <property type="evidence" value="ECO:0007669"/>
    <property type="project" value="TreeGrafter"/>
</dbReference>
<dbReference type="AlphaFoldDB" id="A0A437QCK7"/>
<protein>
    <submittedName>
        <fullName evidence="7">PhoH family protein</fullName>
    </submittedName>
</protein>
<dbReference type="Pfam" id="PF13638">
    <property type="entry name" value="PIN_4"/>
    <property type="match status" value="1"/>
</dbReference>
<accession>A0A437QCK7</accession>
<dbReference type="FunFam" id="3.40.50.300:FF:000013">
    <property type="entry name" value="PhoH family ATPase"/>
    <property type="match status" value="1"/>
</dbReference>
<dbReference type="InterPro" id="IPR003593">
    <property type="entry name" value="AAA+_ATPase"/>
</dbReference>
<dbReference type="SUPFAM" id="SSF52540">
    <property type="entry name" value="P-loop containing nucleoside triphosphate hydrolases"/>
    <property type="match status" value="1"/>
</dbReference>
<dbReference type="InterPro" id="IPR029060">
    <property type="entry name" value="PIN-like_dom_sf"/>
</dbReference>
<name>A0A437QCK7_9GAMM</name>
<evidence type="ECO:0000313" key="7">
    <source>
        <dbReference type="EMBL" id="RVU32267.1"/>
    </source>
</evidence>
<sequence length="466" mass="52176">MSATKLYILDTNVLLHDPRCLYEFKEQDVTIPMTVLEELDDIKDRKKNVAQEARFAIRAIDEILSKAHSPAQIKRGVPIFLPGEDQTQSHSTKLGKLSIFPDHELQATKESLPNNRNKDNLIINCALHLQSLETDRQVILVTKDINMRLKALGAGLEKVEDYRTDQLVADIDLLPAGHTHLDGVFWEQVDDVESYQEGGRTFHKVAHDLLPNAYIGQYIYDDSKDFAARVADIDGETLILRDLGYDKLMQQSCWGIQPINIYQAFAMQALLDPTLDLAILNGAAGSGKTLIALACALELVIEKGIFSKIIVTRSTPPVAEDIGFLPGTEEEKMTPWMSAIHDNLEAMHENDDRPQSSVKYAIEKANIQFKSLNFIRGRSIQDAIVIIDEAQNLTPSQLKTILTRSGKGTKMICLGNLAQIDSNYLTPLTSGLTYIVERFKGYEGAVNVHFEGIFRSRLAEYAEQHL</sequence>
<dbReference type="Proteomes" id="UP000282818">
    <property type="component" value="Unassembled WGS sequence"/>
</dbReference>
<evidence type="ECO:0000256" key="3">
    <source>
        <dbReference type="ARBA" id="ARBA00022840"/>
    </source>
</evidence>
<reference evidence="7 8" key="1">
    <citation type="submission" date="2019-01" db="EMBL/GenBank/DDBJ databases">
        <authorList>
            <person name="Chen W.-M."/>
        </authorList>
    </citation>
    <scope>NUCLEOTIDE SEQUENCE [LARGE SCALE GENOMIC DNA]</scope>
    <source>
        <strain evidence="7 8">HPM-16</strain>
    </source>
</reference>
<evidence type="ECO:0000259" key="5">
    <source>
        <dbReference type="SMART" id="SM00382"/>
    </source>
</evidence>
<dbReference type="RefSeq" id="WP_127692436.1">
    <property type="nucleotide sequence ID" value="NZ_SACQ01000001.1"/>
</dbReference>
<dbReference type="Pfam" id="PF02562">
    <property type="entry name" value="PhoH"/>
    <property type="match status" value="1"/>
</dbReference>
<dbReference type="InterPro" id="IPR002716">
    <property type="entry name" value="PIN_dom"/>
</dbReference>
<evidence type="ECO:0000259" key="6">
    <source>
        <dbReference type="SMART" id="SM00670"/>
    </source>
</evidence>
<feature type="domain" description="PIN" evidence="6">
    <location>
        <begin position="5"/>
        <end position="149"/>
    </location>
</feature>
<evidence type="ECO:0000256" key="2">
    <source>
        <dbReference type="ARBA" id="ARBA00022741"/>
    </source>
</evidence>
<keyword evidence="2" id="KW-0547">Nucleotide-binding</keyword>
<comment type="similarity">
    <text evidence="1">Belongs to the PhoH family.</text>
</comment>
<dbReference type="Gene3D" id="3.40.50.300">
    <property type="entry name" value="P-loop containing nucleotide triphosphate hydrolases"/>
    <property type="match status" value="1"/>
</dbReference>
<dbReference type="SMART" id="SM00670">
    <property type="entry name" value="PINc"/>
    <property type="match status" value="1"/>
</dbReference>
<proteinExistence type="inferred from homology"/>
<dbReference type="Gene3D" id="3.40.50.1010">
    <property type="entry name" value="5'-nuclease"/>
    <property type="match status" value="1"/>
</dbReference>
<keyword evidence="3" id="KW-0067">ATP-binding</keyword>
<dbReference type="SMART" id="SM00382">
    <property type="entry name" value="AAA"/>
    <property type="match status" value="1"/>
</dbReference>
<dbReference type="InterPro" id="IPR003714">
    <property type="entry name" value="PhoH"/>
</dbReference>
<evidence type="ECO:0000256" key="1">
    <source>
        <dbReference type="ARBA" id="ARBA00010393"/>
    </source>
</evidence>
<evidence type="ECO:0000313" key="8">
    <source>
        <dbReference type="Proteomes" id="UP000282818"/>
    </source>
</evidence>
<dbReference type="PANTHER" id="PTHR30473:SF2">
    <property type="entry name" value="PIN DOMAIN-CONTAINING PROTEIN"/>
    <property type="match status" value="1"/>
</dbReference>
<gene>
    <name evidence="7" type="ORF">EOE65_01035</name>
</gene>
<comment type="caution">
    <text evidence="7">The sequence shown here is derived from an EMBL/GenBank/DDBJ whole genome shotgun (WGS) entry which is preliminary data.</text>
</comment>
<dbReference type="PANTHER" id="PTHR30473">
    <property type="entry name" value="PROTEIN PHOH"/>
    <property type="match status" value="1"/>
</dbReference>
<dbReference type="InterPro" id="IPR027417">
    <property type="entry name" value="P-loop_NTPase"/>
</dbReference>
<dbReference type="SUPFAM" id="SSF88723">
    <property type="entry name" value="PIN domain-like"/>
    <property type="match status" value="1"/>
</dbReference>
<dbReference type="InterPro" id="IPR051451">
    <property type="entry name" value="PhoH2-like"/>
</dbReference>
<keyword evidence="8" id="KW-1185">Reference proteome</keyword>
<dbReference type="GO" id="GO:0005524">
    <property type="term" value="F:ATP binding"/>
    <property type="evidence" value="ECO:0007669"/>
    <property type="project" value="UniProtKB-KW"/>
</dbReference>
<evidence type="ECO:0000256" key="4">
    <source>
        <dbReference type="ARBA" id="ARBA00046345"/>
    </source>
</evidence>
<feature type="domain" description="AAA+ ATPase" evidence="5">
    <location>
        <begin position="274"/>
        <end position="440"/>
    </location>
</feature>